<evidence type="ECO:0000313" key="3">
    <source>
        <dbReference type="EnsemblMetazoa" id="XP_014254507.1"/>
    </source>
</evidence>
<dbReference type="InterPro" id="IPR036058">
    <property type="entry name" value="Kazal_dom_sf"/>
</dbReference>
<dbReference type="SUPFAM" id="SSF100895">
    <property type="entry name" value="Kazal-type serine protease inhibitors"/>
    <property type="match status" value="1"/>
</dbReference>
<dbReference type="OrthoDB" id="8056624at2759"/>
<name>A0A8I6S211_CIMLE</name>
<dbReference type="Gene3D" id="3.30.60.30">
    <property type="match status" value="2"/>
</dbReference>
<reference evidence="3" key="1">
    <citation type="submission" date="2022-01" db="UniProtKB">
        <authorList>
            <consortium name="EnsemblMetazoa"/>
        </authorList>
    </citation>
    <scope>IDENTIFICATION</scope>
</reference>
<dbReference type="KEGG" id="clec:106669496"/>
<organism evidence="3 4">
    <name type="scientific">Cimex lectularius</name>
    <name type="common">Bed bug</name>
    <name type="synonym">Acanthia lectularia</name>
    <dbReference type="NCBI Taxonomy" id="79782"/>
    <lineage>
        <taxon>Eukaryota</taxon>
        <taxon>Metazoa</taxon>
        <taxon>Ecdysozoa</taxon>
        <taxon>Arthropoda</taxon>
        <taxon>Hexapoda</taxon>
        <taxon>Insecta</taxon>
        <taxon>Pterygota</taxon>
        <taxon>Neoptera</taxon>
        <taxon>Paraneoptera</taxon>
        <taxon>Hemiptera</taxon>
        <taxon>Heteroptera</taxon>
        <taxon>Panheteroptera</taxon>
        <taxon>Cimicomorpha</taxon>
        <taxon>Cimicidae</taxon>
        <taxon>Cimex</taxon>
    </lineage>
</organism>
<dbReference type="PROSITE" id="PS51465">
    <property type="entry name" value="KAZAL_2"/>
    <property type="match status" value="1"/>
</dbReference>
<sequence length="133" mass="14664">MSRTGILLPFALVMVLIVNVSANCNKLCPEATPCAKIRDPVCGLCEGRLLTYGNKCTFDNSARCSNNVFVHVGECNSVNLCNERCQLSPIFVCGYDNISETYQTFPSRCELEKYNVCYGGSFEAVSIDHCLEV</sequence>
<accession>A0A8I6S211</accession>
<evidence type="ECO:0000259" key="2">
    <source>
        <dbReference type="PROSITE" id="PS51465"/>
    </source>
</evidence>
<evidence type="ECO:0000256" key="1">
    <source>
        <dbReference type="SAM" id="SignalP"/>
    </source>
</evidence>
<keyword evidence="1" id="KW-0732">Signal</keyword>
<protein>
    <recommendedName>
        <fullName evidence="2">Kazal-like domain-containing protein</fullName>
    </recommendedName>
</protein>
<feature type="chain" id="PRO_5035248660" description="Kazal-like domain-containing protein" evidence="1">
    <location>
        <begin position="23"/>
        <end position="133"/>
    </location>
</feature>
<evidence type="ECO:0000313" key="4">
    <source>
        <dbReference type="Proteomes" id="UP000494040"/>
    </source>
</evidence>
<dbReference type="AlphaFoldDB" id="A0A8I6S211"/>
<dbReference type="InterPro" id="IPR002350">
    <property type="entry name" value="Kazal_dom"/>
</dbReference>
<dbReference type="Proteomes" id="UP000494040">
    <property type="component" value="Unassembled WGS sequence"/>
</dbReference>
<dbReference type="EnsemblMetazoa" id="XM_014399021.1">
    <property type="protein sequence ID" value="XP_014254507.1"/>
    <property type="gene ID" value="LOC106669496"/>
</dbReference>
<feature type="signal peptide" evidence="1">
    <location>
        <begin position="1"/>
        <end position="22"/>
    </location>
</feature>
<dbReference type="RefSeq" id="XP_014254507.1">
    <property type="nucleotide sequence ID" value="XM_014399021.1"/>
</dbReference>
<feature type="domain" description="Kazal-like" evidence="2">
    <location>
        <begin position="18"/>
        <end position="77"/>
    </location>
</feature>
<dbReference type="GeneID" id="106669496"/>
<proteinExistence type="predicted"/>
<keyword evidence="4" id="KW-1185">Reference proteome</keyword>